<proteinExistence type="inferred from homology"/>
<dbReference type="GO" id="GO:0016887">
    <property type="term" value="F:ATP hydrolysis activity"/>
    <property type="evidence" value="ECO:0007669"/>
    <property type="project" value="InterPro"/>
</dbReference>
<evidence type="ECO:0000259" key="5">
    <source>
        <dbReference type="PROSITE" id="PS50893"/>
    </source>
</evidence>
<name>A0A9D1PV96_9SPIO</name>
<dbReference type="AlphaFoldDB" id="A0A9D1PV96"/>
<organism evidence="6 7">
    <name type="scientific">Candidatus Ornithospirochaeta avicola</name>
    <dbReference type="NCBI Taxonomy" id="2840896"/>
    <lineage>
        <taxon>Bacteria</taxon>
        <taxon>Pseudomonadati</taxon>
        <taxon>Spirochaetota</taxon>
        <taxon>Spirochaetia</taxon>
        <taxon>Spirochaetales</taxon>
        <taxon>Spirochaetaceae</taxon>
        <taxon>Spirochaetaceae incertae sedis</taxon>
        <taxon>Candidatus Ornithospirochaeta</taxon>
    </lineage>
</organism>
<accession>A0A9D1PV96</accession>
<keyword evidence="2" id="KW-0813">Transport</keyword>
<reference evidence="6" key="1">
    <citation type="journal article" date="2021" name="PeerJ">
        <title>Extensive microbial diversity within the chicken gut microbiome revealed by metagenomics and culture.</title>
        <authorList>
            <person name="Gilroy R."/>
            <person name="Ravi A."/>
            <person name="Getino M."/>
            <person name="Pursley I."/>
            <person name="Horton D.L."/>
            <person name="Alikhan N.F."/>
            <person name="Baker D."/>
            <person name="Gharbi K."/>
            <person name="Hall N."/>
            <person name="Watson M."/>
            <person name="Adriaenssens E.M."/>
            <person name="Foster-Nyarko E."/>
            <person name="Jarju S."/>
            <person name="Secka A."/>
            <person name="Antonio M."/>
            <person name="Oren A."/>
            <person name="Chaudhuri R.R."/>
            <person name="La Ragione R."/>
            <person name="Hildebrand F."/>
            <person name="Pallen M.J."/>
        </authorList>
    </citation>
    <scope>NUCLEOTIDE SEQUENCE</scope>
    <source>
        <strain evidence="6">Gambia11-129</strain>
    </source>
</reference>
<dbReference type="Pfam" id="PF00005">
    <property type="entry name" value="ABC_tran"/>
    <property type="match status" value="1"/>
</dbReference>
<comment type="similarity">
    <text evidence="1">Belongs to the ABC transporter superfamily.</text>
</comment>
<dbReference type="SUPFAM" id="SSF52540">
    <property type="entry name" value="P-loop containing nucleoside triphosphate hydrolases"/>
    <property type="match status" value="1"/>
</dbReference>
<dbReference type="GO" id="GO:0042626">
    <property type="term" value="F:ATPase-coupled transmembrane transporter activity"/>
    <property type="evidence" value="ECO:0007669"/>
    <property type="project" value="TreeGrafter"/>
</dbReference>
<dbReference type="InterPro" id="IPR027417">
    <property type="entry name" value="P-loop_NTPase"/>
</dbReference>
<evidence type="ECO:0000256" key="2">
    <source>
        <dbReference type="ARBA" id="ARBA00022448"/>
    </source>
</evidence>
<protein>
    <submittedName>
        <fullName evidence="6">Energy-coupling factor ABC transporter ATP-binding protein</fullName>
    </submittedName>
</protein>
<dbReference type="InterPro" id="IPR003593">
    <property type="entry name" value="AAA+_ATPase"/>
</dbReference>
<evidence type="ECO:0000313" key="7">
    <source>
        <dbReference type="Proteomes" id="UP000823936"/>
    </source>
</evidence>
<dbReference type="PROSITE" id="PS50893">
    <property type="entry name" value="ABC_TRANSPORTER_2"/>
    <property type="match status" value="1"/>
</dbReference>
<keyword evidence="3" id="KW-0547">Nucleotide-binding</keyword>
<dbReference type="InterPro" id="IPR015856">
    <property type="entry name" value="ABC_transpr_CbiO/EcfA_su"/>
</dbReference>
<feature type="domain" description="ABC transporter" evidence="5">
    <location>
        <begin position="3"/>
        <end position="234"/>
    </location>
</feature>
<evidence type="ECO:0000313" key="6">
    <source>
        <dbReference type="EMBL" id="HIV99217.1"/>
    </source>
</evidence>
<reference evidence="6" key="2">
    <citation type="submission" date="2021-04" db="EMBL/GenBank/DDBJ databases">
        <authorList>
            <person name="Gilroy R."/>
        </authorList>
    </citation>
    <scope>NUCLEOTIDE SEQUENCE</scope>
    <source>
        <strain evidence="6">Gambia11-129</strain>
    </source>
</reference>
<dbReference type="InterPro" id="IPR050095">
    <property type="entry name" value="ECF_ABC_transporter_ATP-bd"/>
</dbReference>
<comment type="caution">
    <text evidence="6">The sequence shown here is derived from an EMBL/GenBank/DDBJ whole genome shotgun (WGS) entry which is preliminary data.</text>
</comment>
<dbReference type="Gene3D" id="3.40.50.300">
    <property type="entry name" value="P-loop containing nucleotide triphosphate hydrolases"/>
    <property type="match status" value="1"/>
</dbReference>
<keyword evidence="4 6" id="KW-0067">ATP-binding</keyword>
<dbReference type="Proteomes" id="UP000823936">
    <property type="component" value="Unassembled WGS sequence"/>
</dbReference>
<evidence type="ECO:0000256" key="3">
    <source>
        <dbReference type="ARBA" id="ARBA00022741"/>
    </source>
</evidence>
<sequence length="262" mass="29937">MLLELDSISFSYGEKRVLSNISFTLDHSQILLIAGENGSGKSTLLKLISTLLVPSSGKVRLSGIPYNADNYKEIRKRISYIFQKSDDNFCTATVRDEIAFKMVNASLCEKRVQEKTEQILRMSALYDKRYENPLYLSSGEKERLMLYSSCTMDEDLLIFDESFSNMDERGRKEAISFITEMKKMGKGIIYVSHSIGEMDASDRILILKDGNLLSLDESSNVLSNHEALYKSGLDIRVRDRSEYLMSREGFDFYEIKKILEGI</sequence>
<dbReference type="SMART" id="SM00382">
    <property type="entry name" value="AAA"/>
    <property type="match status" value="1"/>
</dbReference>
<dbReference type="PANTHER" id="PTHR43553">
    <property type="entry name" value="HEAVY METAL TRANSPORTER"/>
    <property type="match status" value="1"/>
</dbReference>
<dbReference type="EMBL" id="DXHU01000020">
    <property type="protein sequence ID" value="HIV99217.1"/>
    <property type="molecule type" value="Genomic_DNA"/>
</dbReference>
<evidence type="ECO:0000256" key="4">
    <source>
        <dbReference type="ARBA" id="ARBA00022840"/>
    </source>
</evidence>
<dbReference type="CDD" id="cd03225">
    <property type="entry name" value="ABC_cobalt_CbiO_domain1"/>
    <property type="match status" value="1"/>
</dbReference>
<dbReference type="PANTHER" id="PTHR43553:SF24">
    <property type="entry name" value="ENERGY-COUPLING FACTOR TRANSPORTER ATP-BINDING PROTEIN ECFA1"/>
    <property type="match status" value="1"/>
</dbReference>
<gene>
    <name evidence="6" type="ORF">IAB12_05535</name>
</gene>
<dbReference type="GO" id="GO:0043190">
    <property type="term" value="C:ATP-binding cassette (ABC) transporter complex"/>
    <property type="evidence" value="ECO:0007669"/>
    <property type="project" value="TreeGrafter"/>
</dbReference>
<dbReference type="InterPro" id="IPR003439">
    <property type="entry name" value="ABC_transporter-like_ATP-bd"/>
</dbReference>
<dbReference type="GO" id="GO:0005524">
    <property type="term" value="F:ATP binding"/>
    <property type="evidence" value="ECO:0007669"/>
    <property type="project" value="UniProtKB-KW"/>
</dbReference>
<evidence type="ECO:0000256" key="1">
    <source>
        <dbReference type="ARBA" id="ARBA00005417"/>
    </source>
</evidence>